<feature type="domain" description="Cas1p 10 TM acyl transferase" evidence="10">
    <location>
        <begin position="300"/>
        <end position="778"/>
    </location>
</feature>
<feature type="transmembrane region" description="Helical" evidence="9">
    <location>
        <begin position="489"/>
        <end position="506"/>
    </location>
</feature>
<dbReference type="InterPro" id="IPR036514">
    <property type="entry name" value="SGNH_hydro_sf"/>
</dbReference>
<evidence type="ECO:0000256" key="4">
    <source>
        <dbReference type="ARBA" id="ARBA00022692"/>
    </source>
</evidence>
<name>A0A6J2JL35_BOMMA</name>
<dbReference type="GO" id="GO:0016020">
    <property type="term" value="C:membrane"/>
    <property type="evidence" value="ECO:0007669"/>
    <property type="project" value="UniProtKB-SubCell"/>
</dbReference>
<dbReference type="GO" id="GO:0016740">
    <property type="term" value="F:transferase activity"/>
    <property type="evidence" value="ECO:0007669"/>
    <property type="project" value="UniProtKB-KW"/>
</dbReference>
<dbReference type="Gene3D" id="3.40.50.1110">
    <property type="entry name" value="SGNH hydrolase"/>
    <property type="match status" value="1"/>
</dbReference>
<keyword evidence="5 9" id="KW-1133">Transmembrane helix</keyword>
<evidence type="ECO:0000313" key="12">
    <source>
        <dbReference type="RefSeq" id="XP_028029094.1"/>
    </source>
</evidence>
<evidence type="ECO:0000313" key="11">
    <source>
        <dbReference type="Proteomes" id="UP000504629"/>
    </source>
</evidence>
<dbReference type="GO" id="GO:0005794">
    <property type="term" value="C:Golgi apparatus"/>
    <property type="evidence" value="ECO:0007669"/>
    <property type="project" value="UniProtKB-ARBA"/>
</dbReference>
<organism evidence="11 12">
    <name type="scientific">Bombyx mandarina</name>
    <name type="common">Wild silk moth</name>
    <name type="synonym">Wild silkworm</name>
    <dbReference type="NCBI Taxonomy" id="7092"/>
    <lineage>
        <taxon>Eukaryota</taxon>
        <taxon>Metazoa</taxon>
        <taxon>Ecdysozoa</taxon>
        <taxon>Arthropoda</taxon>
        <taxon>Hexapoda</taxon>
        <taxon>Insecta</taxon>
        <taxon>Pterygota</taxon>
        <taxon>Neoptera</taxon>
        <taxon>Endopterygota</taxon>
        <taxon>Lepidoptera</taxon>
        <taxon>Glossata</taxon>
        <taxon>Ditrysia</taxon>
        <taxon>Bombycoidea</taxon>
        <taxon>Bombycidae</taxon>
        <taxon>Bombycinae</taxon>
        <taxon>Bombyx</taxon>
    </lineage>
</organism>
<evidence type="ECO:0000256" key="9">
    <source>
        <dbReference type="SAM" id="Phobius"/>
    </source>
</evidence>
<keyword evidence="4 9" id="KW-0812">Transmembrane</keyword>
<keyword evidence="8" id="KW-0175">Coiled coil</keyword>
<feature type="transmembrane region" description="Helical" evidence="9">
    <location>
        <begin position="607"/>
        <end position="623"/>
    </location>
</feature>
<accession>A0A6J2JL35</accession>
<evidence type="ECO:0000256" key="3">
    <source>
        <dbReference type="ARBA" id="ARBA00022679"/>
    </source>
</evidence>
<dbReference type="AlphaFoldDB" id="A0A6J2JL35"/>
<dbReference type="RefSeq" id="XP_028029094.1">
    <property type="nucleotide sequence ID" value="XM_028173293.1"/>
</dbReference>
<keyword evidence="3" id="KW-0808">Transferase</keyword>
<gene>
    <name evidence="12" type="primary">LOC114242216</name>
</gene>
<comment type="similarity">
    <text evidence="2">Belongs to the PC-esterase family. CASD1 subfamily.</text>
</comment>
<feature type="transmembrane region" description="Helical" evidence="9">
    <location>
        <begin position="643"/>
        <end position="664"/>
    </location>
</feature>
<feature type="transmembrane region" description="Helical" evidence="9">
    <location>
        <begin position="458"/>
        <end position="477"/>
    </location>
</feature>
<proteinExistence type="inferred from homology"/>
<evidence type="ECO:0000256" key="5">
    <source>
        <dbReference type="ARBA" id="ARBA00022989"/>
    </source>
</evidence>
<dbReference type="Proteomes" id="UP000504629">
    <property type="component" value="Unplaced"/>
</dbReference>
<evidence type="ECO:0000256" key="1">
    <source>
        <dbReference type="ARBA" id="ARBA00004141"/>
    </source>
</evidence>
<feature type="transmembrane region" description="Helical" evidence="9">
    <location>
        <begin position="435"/>
        <end position="453"/>
    </location>
</feature>
<dbReference type="PANTHER" id="PTHR13533:SF1">
    <property type="entry name" value="N-ACETYLNEURAMINATE 9-O-ACETYLTRANSFERASE"/>
    <property type="match status" value="1"/>
</dbReference>
<comment type="subcellular location">
    <subcellularLocation>
        <location evidence="1">Membrane</location>
        <topology evidence="1">Multi-pass membrane protein</topology>
    </subcellularLocation>
</comment>
<evidence type="ECO:0000256" key="7">
    <source>
        <dbReference type="ARBA" id="ARBA00023180"/>
    </source>
</evidence>
<evidence type="ECO:0000256" key="2">
    <source>
        <dbReference type="ARBA" id="ARBA00010666"/>
    </source>
</evidence>
<evidence type="ECO:0000259" key="10">
    <source>
        <dbReference type="Pfam" id="PF07779"/>
    </source>
</evidence>
<dbReference type="Pfam" id="PF07779">
    <property type="entry name" value="Cas1_AcylT"/>
    <property type="match status" value="1"/>
</dbReference>
<dbReference type="GeneID" id="114242216"/>
<sequence length="795" mass="89993">MVSHGKKTSAEWFIDQLNVDNAKRLAFVLVIGFIGYHGILHLRYGSDSCTWLLTSGRYKGDHEWQPYGCMLHRYSKTDARRCLRYLAFWGKYNSFAFIGDSRIEQLYEYFIGLLKSRLDTDPAYSVTEHRMPNYTYIDRKLRLSVTFVYSDDVSKTMVDQFRTWQRSDQPPSLIVASTGLRLLRTRNTTTSLLEEYQRNLTRLVQAIDSLAARNTQVLWKLMEPVDAEKLKNENKKITNANIDAYNRAAVQILTHSAAKVWESARLMWSAAQSPEGAALGGTALRHSAQVLLNMFCNDHMNFNDGSCCAQPEPHSQLQVLTFAVFFACAALAGLKSAWHWSQTVRQRLGGYALVSQQPPPSEEPSPLVAIAKLGMIMSYFYLCDRTNFFMKENKYYSEWSFWLPVGYVFALGLFFTEDSKSTRVLHREQTLEWKGWMQIVILIYQVTGASKVLPIYMLVRTLVSSYLFLTGYGHFYYTWKTGDTSLVRYLRVMFRLNFLTVVLCLTMNRPYQFYSFVPLVSFWYTLMFVIFALPPHIAPSSTHTVESKPYQYLYIAAKIIGLLVIVTVLYLSEVFFQKIFVTRPWKALFVNSDDDIHQWWLMWKQDRYSVAYGMMFALLYLLGQRHGLLEEGARGPLVAGGGALAGALLAALGLGAYGLLVALCSSPAACDEIHSYAACVPLASYAALRNLCGGPRAKHSALFAAAGRVALELYASVSHAWLAADTHGVLVLLPAAPGLNLLLTSYVFACAAHETHRLTLLLLPRAVPDDWRLVLRNLAIFLAVLVPIGMYDGMF</sequence>
<feature type="transmembrane region" description="Helical" evidence="9">
    <location>
        <begin position="395"/>
        <end position="415"/>
    </location>
</feature>
<evidence type="ECO:0000256" key="8">
    <source>
        <dbReference type="SAM" id="Coils"/>
    </source>
</evidence>
<dbReference type="KEGG" id="bman:114242216"/>
<keyword evidence="11" id="KW-1185">Reference proteome</keyword>
<feature type="transmembrane region" description="Helical" evidence="9">
    <location>
        <begin position="319"/>
        <end position="338"/>
    </location>
</feature>
<feature type="transmembrane region" description="Helical" evidence="9">
    <location>
        <begin position="513"/>
        <end position="533"/>
    </location>
</feature>
<protein>
    <submittedName>
        <fullName evidence="12">N-acetylneuraminate 9-O-acetyltransferase</fullName>
    </submittedName>
</protein>
<feature type="coiled-coil region" evidence="8">
    <location>
        <begin position="193"/>
        <end position="247"/>
    </location>
</feature>
<evidence type="ECO:0000256" key="6">
    <source>
        <dbReference type="ARBA" id="ARBA00023136"/>
    </source>
</evidence>
<dbReference type="InterPro" id="IPR012419">
    <property type="entry name" value="Cas1_AcylTrans_dom"/>
</dbReference>
<feature type="transmembrane region" description="Helical" evidence="9">
    <location>
        <begin position="553"/>
        <end position="576"/>
    </location>
</feature>
<feature type="transmembrane region" description="Helical" evidence="9">
    <location>
        <begin position="25"/>
        <end position="44"/>
    </location>
</feature>
<reference evidence="12" key="1">
    <citation type="submission" date="2025-08" db="UniProtKB">
        <authorList>
            <consortium name="RefSeq"/>
        </authorList>
    </citation>
    <scope>IDENTIFICATION</scope>
    <source>
        <tissue evidence="12">Silk gland</tissue>
    </source>
</reference>
<dbReference type="GO" id="GO:0005975">
    <property type="term" value="P:carbohydrate metabolic process"/>
    <property type="evidence" value="ECO:0007669"/>
    <property type="project" value="UniProtKB-ARBA"/>
</dbReference>
<keyword evidence="6 9" id="KW-0472">Membrane</keyword>
<keyword evidence="7" id="KW-0325">Glycoprotein</keyword>
<dbReference type="PANTHER" id="PTHR13533">
    <property type="entry name" value="N-ACETYLNEURAMINATE 9-O-ACETYLTRANSFERASE"/>
    <property type="match status" value="1"/>
</dbReference>
<feature type="transmembrane region" description="Helical" evidence="9">
    <location>
        <begin position="773"/>
        <end position="791"/>
    </location>
</feature>
<dbReference type="OrthoDB" id="1932925at2759"/>